<evidence type="ECO:0000313" key="2">
    <source>
        <dbReference type="Proteomes" id="UP001220610"/>
    </source>
</evidence>
<dbReference type="Proteomes" id="UP001220610">
    <property type="component" value="Chromosome"/>
</dbReference>
<dbReference type="EMBL" id="CP119311">
    <property type="protein sequence ID" value="WEK34902.1"/>
    <property type="molecule type" value="Genomic_DNA"/>
</dbReference>
<name>A0AAJ5WQK1_9BACT</name>
<sequence length="78" mass="8782">MKSNEPPWPFIHHENDVDHESYLNPNPAPACIQVFLSAYFLFLLLSEMVINPSVVEADQLFIGARKSGFPDHLKTLSG</sequence>
<proteinExistence type="predicted"/>
<reference evidence="1" key="1">
    <citation type="submission" date="2023-03" db="EMBL/GenBank/DDBJ databases">
        <title>Andean soil-derived lignocellulolytic bacterial consortium as a source of novel taxa and putative plastic-active enzymes.</title>
        <authorList>
            <person name="Diaz-Garcia L."/>
            <person name="Chuvochina M."/>
            <person name="Feuerriegel G."/>
            <person name="Bunk B."/>
            <person name="Sproer C."/>
            <person name="Streit W.R."/>
            <person name="Rodriguez L.M."/>
            <person name="Overmann J."/>
            <person name="Jimenez D.J."/>
        </authorList>
    </citation>
    <scope>NUCLEOTIDE SEQUENCE</scope>
    <source>
        <strain evidence="1">MAG 7</strain>
    </source>
</reference>
<protein>
    <submittedName>
        <fullName evidence="1">Uncharacterized protein</fullName>
    </submittedName>
</protein>
<dbReference type="AlphaFoldDB" id="A0AAJ5WQK1"/>
<gene>
    <name evidence="1" type="ORF">P0Y53_20635</name>
</gene>
<organism evidence="1 2">
    <name type="scientific">Candidatus Pseudobacter hemicellulosilyticus</name>
    <dbReference type="NCBI Taxonomy" id="3121375"/>
    <lineage>
        <taxon>Bacteria</taxon>
        <taxon>Pseudomonadati</taxon>
        <taxon>Bacteroidota</taxon>
        <taxon>Chitinophagia</taxon>
        <taxon>Chitinophagales</taxon>
        <taxon>Chitinophagaceae</taxon>
        <taxon>Pseudobacter</taxon>
    </lineage>
</organism>
<accession>A0AAJ5WQK1</accession>
<evidence type="ECO:0000313" key="1">
    <source>
        <dbReference type="EMBL" id="WEK34902.1"/>
    </source>
</evidence>